<dbReference type="Proteomes" id="UP000078046">
    <property type="component" value="Unassembled WGS sequence"/>
</dbReference>
<protein>
    <recommendedName>
        <fullName evidence="5">DUF4371 domain-containing protein</fullName>
    </recommendedName>
</protein>
<dbReference type="EMBL" id="LWCA01000382">
    <property type="protein sequence ID" value="OAF68816.1"/>
    <property type="molecule type" value="Genomic_DNA"/>
</dbReference>
<name>A0A177B3L2_9BILA</name>
<dbReference type="PANTHER" id="PTHR45913:SF22">
    <property type="entry name" value="SCAN BOX DOMAIN-CONTAINING PROTEIN"/>
    <property type="match status" value="1"/>
</dbReference>
<gene>
    <name evidence="3" type="ORF">A3Q56_03432</name>
</gene>
<dbReference type="AlphaFoldDB" id="A0A177B3L2"/>
<evidence type="ECO:0000256" key="1">
    <source>
        <dbReference type="SAM" id="Phobius"/>
    </source>
</evidence>
<reference evidence="3 4" key="1">
    <citation type="submission" date="2016-04" db="EMBL/GenBank/DDBJ databases">
        <title>The genome of Intoshia linei affirms orthonectids as highly simplified spiralians.</title>
        <authorList>
            <person name="Mikhailov K.V."/>
            <person name="Slusarev G.S."/>
            <person name="Nikitin M.A."/>
            <person name="Logacheva M.D."/>
            <person name="Penin A."/>
            <person name="Aleoshin V."/>
            <person name="Panchin Y.V."/>
        </authorList>
    </citation>
    <scope>NUCLEOTIDE SEQUENCE [LARGE SCALE GENOMIC DNA]</scope>
    <source>
        <strain evidence="3">Intl2013</strain>
        <tissue evidence="3">Whole animal</tissue>
    </source>
</reference>
<keyword evidence="1" id="KW-0812">Transmembrane</keyword>
<feature type="transmembrane region" description="Helical" evidence="1">
    <location>
        <begin position="335"/>
        <end position="355"/>
    </location>
</feature>
<evidence type="ECO:0000313" key="4">
    <source>
        <dbReference type="Proteomes" id="UP000078046"/>
    </source>
</evidence>
<comment type="caution">
    <text evidence="3">The sequence shown here is derived from an EMBL/GenBank/DDBJ whole genome shotgun (WGS) entry which is preliminary data.</text>
</comment>
<feature type="signal peptide" evidence="2">
    <location>
        <begin position="1"/>
        <end position="22"/>
    </location>
</feature>
<sequence length="430" mass="49843">MSMITFLIYISLLGINDHYVRSIRCYECNIYQGNYRVSCVYPNYTKSVVWGCKACMQIVAYTKTHYHNGRSSVSMAESRTCVVPRYYKQKIMQNQCHTKNKGSSKVTICYCTGQDFCTSASFKIYSIISLLIAKNGEPNNIAENLILPALKEVPNVMKQNSDQVLKHFTLSSSTVKRRMDQTADNVEKILINELKSFKFSFQLDESIFRCENILMSYVRYFSKSKQQIIDKFLLAKYLTSDSRGITIFNTAEQYFIMNEIPLENIFTVATDGALSMVGRNHLVAKNLSRTLKINIFVKVKVINKIKSKPLNSRLFSLLYKENDKQYTNLLVHTDVLLWTLALFIIYIFVLVLLFIPQNNENYYKSVTHKFIVNKVYSKAGEMNELKSKSKCYFVEKVNSCYNFLYNKMYNALFISYIALHTSCLVYFTSL</sequence>
<keyword evidence="1" id="KW-0472">Membrane</keyword>
<feature type="chain" id="PRO_5008056812" description="DUF4371 domain-containing protein" evidence="2">
    <location>
        <begin position="23"/>
        <end position="430"/>
    </location>
</feature>
<evidence type="ECO:0000313" key="3">
    <source>
        <dbReference type="EMBL" id="OAF68816.1"/>
    </source>
</evidence>
<evidence type="ECO:0008006" key="5">
    <source>
        <dbReference type="Google" id="ProtNLM"/>
    </source>
</evidence>
<dbReference type="PANTHER" id="PTHR45913">
    <property type="entry name" value="EPM2A-INTERACTING PROTEIN 1"/>
    <property type="match status" value="1"/>
</dbReference>
<dbReference type="OrthoDB" id="6107414at2759"/>
<accession>A0A177B3L2</accession>
<keyword evidence="4" id="KW-1185">Reference proteome</keyword>
<keyword evidence="1" id="KW-1133">Transmembrane helix</keyword>
<evidence type="ECO:0000256" key="2">
    <source>
        <dbReference type="SAM" id="SignalP"/>
    </source>
</evidence>
<organism evidence="3 4">
    <name type="scientific">Intoshia linei</name>
    <dbReference type="NCBI Taxonomy" id="1819745"/>
    <lineage>
        <taxon>Eukaryota</taxon>
        <taxon>Metazoa</taxon>
        <taxon>Spiralia</taxon>
        <taxon>Lophotrochozoa</taxon>
        <taxon>Mesozoa</taxon>
        <taxon>Orthonectida</taxon>
        <taxon>Rhopaluridae</taxon>
        <taxon>Intoshia</taxon>
    </lineage>
</organism>
<keyword evidence="2" id="KW-0732">Signal</keyword>
<proteinExistence type="predicted"/>
<feature type="transmembrane region" description="Helical" evidence="1">
    <location>
        <begin position="408"/>
        <end position="427"/>
    </location>
</feature>